<evidence type="ECO:0000313" key="5">
    <source>
        <dbReference type="Proteomes" id="UP000000598"/>
    </source>
</evidence>
<feature type="region of interest" description="Disordered" evidence="2">
    <location>
        <begin position="40"/>
        <end position="61"/>
    </location>
</feature>
<dbReference type="Pfam" id="PF09145">
    <property type="entry name" value="Ubiq-assoc"/>
    <property type="match status" value="1"/>
</dbReference>
<protein>
    <submittedName>
        <fullName evidence="4">KLLA0B10197p</fullName>
    </submittedName>
</protein>
<dbReference type="OMA" id="MEIARLM"/>
<dbReference type="HOGENOM" id="CLU_005723_2_0_1"/>
<dbReference type="STRING" id="284590.Q6CVQ6"/>
<dbReference type="Proteomes" id="UP000000598">
    <property type="component" value="Chromosome B"/>
</dbReference>
<dbReference type="SUPFAM" id="SSF46565">
    <property type="entry name" value="Chaperone J-domain"/>
    <property type="match status" value="1"/>
</dbReference>
<dbReference type="InterPro" id="IPR015228">
    <property type="entry name" value="SWA2_UBA"/>
</dbReference>
<sequence>MSDPFADLLSSFKGVNSSTGNNSSANKNASLNDLLSSHSALTSPLSRKSPSNVPSKTPESISITSMTASQDFFDDLLAAPSQVTPLRESPSQVAPSTATEKDDFDLAFESFNSTPHVDLVQPQPDPIPEPQPLVDEVKDMEIARLMSLGLSFDKAVHYYDKGIMYEELIESQKKRKQSRSNVNNDFGQQQLRKQESRDSSPAFISVASNLFNMGKEFIEDKLKPTLQPQYANSSQRSQFSDDIPLRRDYTRPHSRPHSMQFQSERTSPQPSPELPSIHQLSINNASSAPPPVSVENQDTASVINQETLVDFGAAPQTSASPQHRISDFELTSFNEFKNNGVKYFSSGDYHNALLEFEKSFNTLPFKHPLRIISLSNIVSCQLKLGENSKALESVKLALDLSDLAPNASDIIEHSVPERTFKQMINKIQLKHAEIQEHLENYEKALSLYANLISNGITEQKVMDGKRRCEKIVNPEKFKPAKEKISSPTIPVRSKTSISADTVAVNRVKEENKKQEEEEEERLRLRDKVDEKISEWTKNNENDLRYLLANLEPLLWWASWKEVSPQDLVMTKKVKICYLKAIAKTHPDKIPADASLETIMIAENVYTILNKAWEYFKSQNNI</sequence>
<dbReference type="CDD" id="cd14329">
    <property type="entry name" value="UBA_SWA2p_like"/>
    <property type="match status" value="1"/>
</dbReference>
<name>Q6CVQ6_KLULA</name>
<accession>Q6CVQ6</accession>
<dbReference type="InterPro" id="IPR011990">
    <property type="entry name" value="TPR-like_helical_dom_sf"/>
</dbReference>
<dbReference type="SUPFAM" id="SSF48452">
    <property type="entry name" value="TPR-like"/>
    <property type="match status" value="1"/>
</dbReference>
<dbReference type="eggNOG" id="KOG0431">
    <property type="taxonomic scope" value="Eukaryota"/>
</dbReference>
<feature type="compositionally biased region" description="Low complexity" evidence="2">
    <location>
        <begin position="16"/>
        <end position="31"/>
    </location>
</feature>
<reference evidence="4 5" key="1">
    <citation type="journal article" date="2004" name="Nature">
        <title>Genome evolution in yeasts.</title>
        <authorList>
            <consortium name="Genolevures"/>
            <person name="Dujon B."/>
            <person name="Sherman D."/>
            <person name="Fischer G."/>
            <person name="Durrens P."/>
            <person name="Casaregola S."/>
            <person name="Lafontaine I."/>
            <person name="de Montigny J."/>
            <person name="Marck C."/>
            <person name="Neuveglise C."/>
            <person name="Talla E."/>
            <person name="Goffard N."/>
            <person name="Frangeul L."/>
            <person name="Aigle M."/>
            <person name="Anthouard V."/>
            <person name="Babour A."/>
            <person name="Barbe V."/>
            <person name="Barnay S."/>
            <person name="Blanchin S."/>
            <person name="Beckerich J.M."/>
            <person name="Beyne E."/>
            <person name="Bleykasten C."/>
            <person name="Boisrame A."/>
            <person name="Boyer J."/>
            <person name="Cattolico L."/>
            <person name="Confanioleri F."/>
            <person name="de Daruvar A."/>
            <person name="Despons L."/>
            <person name="Fabre E."/>
            <person name="Fairhead C."/>
            <person name="Ferry-Dumazet H."/>
            <person name="Groppi A."/>
            <person name="Hantraye F."/>
            <person name="Hennequin C."/>
            <person name="Jauniaux N."/>
            <person name="Joyet P."/>
            <person name="Kachouri R."/>
            <person name="Kerrest A."/>
            <person name="Koszul R."/>
            <person name="Lemaire M."/>
            <person name="Lesur I."/>
            <person name="Ma L."/>
            <person name="Muller H."/>
            <person name="Nicaud J.M."/>
            <person name="Nikolski M."/>
            <person name="Oztas S."/>
            <person name="Ozier-Kalogeropoulos O."/>
            <person name="Pellenz S."/>
            <person name="Potier S."/>
            <person name="Richard G.F."/>
            <person name="Straub M.L."/>
            <person name="Suleau A."/>
            <person name="Swennene D."/>
            <person name="Tekaia F."/>
            <person name="Wesolowski-Louvel M."/>
            <person name="Westhof E."/>
            <person name="Wirth B."/>
            <person name="Zeniou-Meyer M."/>
            <person name="Zivanovic I."/>
            <person name="Bolotin-Fukuhara M."/>
            <person name="Thierry A."/>
            <person name="Bouchier C."/>
            <person name="Caudron B."/>
            <person name="Scarpelli C."/>
            <person name="Gaillardin C."/>
            <person name="Weissenbach J."/>
            <person name="Wincker P."/>
            <person name="Souciet J.L."/>
        </authorList>
    </citation>
    <scope>NUCLEOTIDE SEQUENCE [LARGE SCALE GENOMIC DNA]</scope>
    <source>
        <strain evidence="5">ATCC 8585 / CBS 2359 / DSM 70799 / NBRC 1267 / NRRL Y-1140 / WM37</strain>
    </source>
</reference>
<feature type="compositionally biased region" description="Polar residues" evidence="2">
    <location>
        <begin position="228"/>
        <end position="240"/>
    </location>
</feature>
<dbReference type="InterPro" id="IPR036869">
    <property type="entry name" value="J_dom_sf"/>
</dbReference>
<dbReference type="GO" id="GO:0031982">
    <property type="term" value="C:vesicle"/>
    <property type="evidence" value="ECO:0007669"/>
    <property type="project" value="TreeGrafter"/>
</dbReference>
<evidence type="ECO:0000313" key="4">
    <source>
        <dbReference type="EMBL" id="CAH02376.1"/>
    </source>
</evidence>
<feature type="domain" description="SWA2-like ubiquitin-associated" evidence="3">
    <location>
        <begin position="133"/>
        <end position="176"/>
    </location>
</feature>
<dbReference type="AlphaFoldDB" id="Q6CVQ6"/>
<feature type="compositionally biased region" description="Polar residues" evidence="2">
    <location>
        <begin position="257"/>
        <end position="268"/>
    </location>
</feature>
<keyword evidence="1" id="KW-0175">Coiled coil</keyword>
<dbReference type="GO" id="GO:0030276">
    <property type="term" value="F:clathrin binding"/>
    <property type="evidence" value="ECO:0007669"/>
    <property type="project" value="TreeGrafter"/>
</dbReference>
<feature type="compositionally biased region" description="Polar residues" evidence="2">
    <location>
        <begin position="278"/>
        <end position="287"/>
    </location>
</feature>
<dbReference type="PANTHER" id="PTHR23172">
    <property type="entry name" value="AUXILIN/CYCLIN G-ASSOCIATED KINASE-RELATED"/>
    <property type="match status" value="1"/>
</dbReference>
<feature type="region of interest" description="Disordered" evidence="2">
    <location>
        <begin position="228"/>
        <end position="295"/>
    </location>
</feature>
<dbReference type="SUPFAM" id="SSF46934">
    <property type="entry name" value="UBA-like"/>
    <property type="match status" value="1"/>
</dbReference>
<dbReference type="KEGG" id="kla:KLLA0_B10197g"/>
<dbReference type="Gene3D" id="1.10.287.110">
    <property type="entry name" value="DnaJ domain"/>
    <property type="match status" value="1"/>
</dbReference>
<dbReference type="EMBL" id="CR382122">
    <property type="protein sequence ID" value="CAH02376.1"/>
    <property type="molecule type" value="Genomic_DNA"/>
</dbReference>
<evidence type="ECO:0000256" key="1">
    <source>
        <dbReference type="SAM" id="Coils"/>
    </source>
</evidence>
<organism evidence="4 5">
    <name type="scientific">Kluyveromyces lactis (strain ATCC 8585 / CBS 2359 / DSM 70799 / NBRC 1267 / NRRL Y-1140 / WM37)</name>
    <name type="common">Yeast</name>
    <name type="synonym">Candida sphaerica</name>
    <dbReference type="NCBI Taxonomy" id="284590"/>
    <lineage>
        <taxon>Eukaryota</taxon>
        <taxon>Fungi</taxon>
        <taxon>Dikarya</taxon>
        <taxon>Ascomycota</taxon>
        <taxon>Saccharomycotina</taxon>
        <taxon>Saccharomycetes</taxon>
        <taxon>Saccharomycetales</taxon>
        <taxon>Saccharomycetaceae</taxon>
        <taxon>Kluyveromyces</taxon>
    </lineage>
</organism>
<dbReference type="FunCoup" id="Q6CVQ6">
    <property type="interactions" value="74"/>
</dbReference>
<feature type="region of interest" description="Disordered" evidence="2">
    <location>
        <begin position="12"/>
        <end position="31"/>
    </location>
</feature>
<keyword evidence="5" id="KW-1185">Reference proteome</keyword>
<dbReference type="GO" id="GO:0072583">
    <property type="term" value="P:clathrin-dependent endocytosis"/>
    <property type="evidence" value="ECO:0007669"/>
    <property type="project" value="TreeGrafter"/>
</dbReference>
<dbReference type="GO" id="GO:0072318">
    <property type="term" value="P:clathrin coat disassembly"/>
    <property type="evidence" value="ECO:0007669"/>
    <property type="project" value="TreeGrafter"/>
</dbReference>
<gene>
    <name evidence="4" type="ORF">KLLA0_B10197g</name>
</gene>
<dbReference type="Gene3D" id="1.10.8.10">
    <property type="entry name" value="DNA helicase RuvA subunit, C-terminal domain"/>
    <property type="match status" value="1"/>
</dbReference>
<dbReference type="eggNOG" id="KOG1124">
    <property type="taxonomic scope" value="Eukaryota"/>
</dbReference>
<dbReference type="GO" id="GO:0005737">
    <property type="term" value="C:cytoplasm"/>
    <property type="evidence" value="ECO:0007669"/>
    <property type="project" value="TreeGrafter"/>
</dbReference>
<dbReference type="Gene3D" id="1.25.40.10">
    <property type="entry name" value="Tetratricopeptide repeat domain"/>
    <property type="match status" value="1"/>
</dbReference>
<dbReference type="InParanoid" id="Q6CVQ6"/>
<evidence type="ECO:0000259" key="3">
    <source>
        <dbReference type="Pfam" id="PF09145"/>
    </source>
</evidence>
<feature type="coiled-coil region" evidence="1">
    <location>
        <begin position="499"/>
        <end position="534"/>
    </location>
</feature>
<dbReference type="InterPro" id="IPR009060">
    <property type="entry name" value="UBA-like_sf"/>
</dbReference>
<dbReference type="PaxDb" id="284590-Q6CVQ6"/>
<feature type="region of interest" description="Disordered" evidence="2">
    <location>
        <begin position="174"/>
        <end position="200"/>
    </location>
</feature>
<dbReference type="PANTHER" id="PTHR23172:SF19">
    <property type="entry name" value="J DOMAIN-CONTAINING PROTEIN"/>
    <property type="match status" value="1"/>
</dbReference>
<evidence type="ECO:0000256" key="2">
    <source>
        <dbReference type="SAM" id="MobiDB-lite"/>
    </source>
</evidence>
<feature type="compositionally biased region" description="Polar residues" evidence="2">
    <location>
        <begin position="179"/>
        <end position="191"/>
    </location>
</feature>
<proteinExistence type="predicted"/>